<feature type="transmembrane region" description="Helical" evidence="12">
    <location>
        <begin position="101"/>
        <end position="125"/>
    </location>
</feature>
<keyword evidence="3 12" id="KW-0813">Transport</keyword>
<dbReference type="GO" id="GO:0030150">
    <property type="term" value="P:protein import into mitochondrial matrix"/>
    <property type="evidence" value="ECO:0007669"/>
    <property type="project" value="UniProtKB-UniRule"/>
</dbReference>
<comment type="function">
    <text evidence="12">Component of the PAM complex, a complex required for the translocation of transit peptide-containing proteins from the inner membrane into the mitochondrial matrix in an ATP-dependent manner.</text>
</comment>
<organism evidence="13 14">
    <name type="scientific">Paraglomus brasilianum</name>
    <dbReference type="NCBI Taxonomy" id="144538"/>
    <lineage>
        <taxon>Eukaryota</taxon>
        <taxon>Fungi</taxon>
        <taxon>Fungi incertae sedis</taxon>
        <taxon>Mucoromycota</taxon>
        <taxon>Glomeromycotina</taxon>
        <taxon>Glomeromycetes</taxon>
        <taxon>Paraglomerales</taxon>
        <taxon>Paraglomeraceae</taxon>
        <taxon>Paraglomus</taxon>
    </lineage>
</organism>
<dbReference type="EMBL" id="CAJVPI010001764">
    <property type="protein sequence ID" value="CAG8625794.1"/>
    <property type="molecule type" value="Genomic_DNA"/>
</dbReference>
<accession>A0A9N9D7Q3</accession>
<dbReference type="InterPro" id="IPR013875">
    <property type="entry name" value="Pam17"/>
</dbReference>
<comment type="similarity">
    <text evidence="2 12">Belongs to the PAM17 family.</text>
</comment>
<evidence type="ECO:0000256" key="11">
    <source>
        <dbReference type="ARBA" id="ARBA00023136"/>
    </source>
</evidence>
<evidence type="ECO:0000313" key="13">
    <source>
        <dbReference type="EMBL" id="CAG8625794.1"/>
    </source>
</evidence>
<gene>
    <name evidence="13" type="ORF">PBRASI_LOCUS8970</name>
</gene>
<comment type="subunit">
    <text evidence="12">Component of the PAM complex.</text>
</comment>
<evidence type="ECO:0000256" key="1">
    <source>
        <dbReference type="ARBA" id="ARBA00004448"/>
    </source>
</evidence>
<name>A0A9N9D7Q3_9GLOM</name>
<dbReference type="Pfam" id="PF08566">
    <property type="entry name" value="Pam17"/>
    <property type="match status" value="1"/>
</dbReference>
<evidence type="ECO:0000256" key="2">
    <source>
        <dbReference type="ARBA" id="ARBA00006837"/>
    </source>
</evidence>
<evidence type="ECO:0000313" key="14">
    <source>
        <dbReference type="Proteomes" id="UP000789739"/>
    </source>
</evidence>
<dbReference type="PANTHER" id="PTHR28021:SF1">
    <property type="entry name" value="PRESEQUENCE TRANSLOCATED-ASSOCIATED MOTOR SUBUNIT PAM17, MITOCHONDRIAL"/>
    <property type="match status" value="1"/>
</dbReference>
<protein>
    <recommendedName>
        <fullName evidence="12">Presequence translocated-associated motor subunit PAM17</fullName>
    </recommendedName>
</protein>
<reference evidence="13" key="1">
    <citation type="submission" date="2021-06" db="EMBL/GenBank/DDBJ databases">
        <authorList>
            <person name="Kallberg Y."/>
            <person name="Tangrot J."/>
            <person name="Rosling A."/>
        </authorList>
    </citation>
    <scope>NUCLEOTIDE SEQUENCE</scope>
    <source>
        <strain evidence="13">BR232B</strain>
    </source>
</reference>
<evidence type="ECO:0000256" key="5">
    <source>
        <dbReference type="ARBA" id="ARBA00022792"/>
    </source>
</evidence>
<keyword evidence="14" id="KW-1185">Reference proteome</keyword>
<sequence length="196" mass="22335">MSLLTAPRRLYTPSLYLAVTPLSRPTRSYSSPPPTIPSRTPDGKLTWDKYFTLRRKRKNMERGFLIPTSLLSIGGSVAYVATRPVDPTPIFGQDPIVIGSLGILCCGVAGVLIGPIIGSSVWKLLHREEVRLMEERDREFYQHIKQNRADPSLFSLRNPAPDYYGEKIKSVQEYRTWLRKQRECIRKGTFHIGEDT</sequence>
<evidence type="ECO:0000256" key="6">
    <source>
        <dbReference type="ARBA" id="ARBA00022927"/>
    </source>
</evidence>
<evidence type="ECO:0000256" key="8">
    <source>
        <dbReference type="ARBA" id="ARBA00022989"/>
    </source>
</evidence>
<keyword evidence="5 12" id="KW-0999">Mitochondrion inner membrane</keyword>
<keyword evidence="8 12" id="KW-1133">Transmembrane helix</keyword>
<comment type="subcellular location">
    <subcellularLocation>
        <location evidence="1 12">Mitochondrion inner membrane</location>
        <topology evidence="1 12">Multi-pass membrane protein</topology>
    </subcellularLocation>
</comment>
<keyword evidence="11 12" id="KW-0472">Membrane</keyword>
<evidence type="ECO:0000256" key="4">
    <source>
        <dbReference type="ARBA" id="ARBA00022692"/>
    </source>
</evidence>
<keyword evidence="7" id="KW-0809">Transit peptide</keyword>
<dbReference type="OrthoDB" id="5970083at2759"/>
<comment type="caution">
    <text evidence="13">The sequence shown here is derived from an EMBL/GenBank/DDBJ whole genome shotgun (WGS) entry which is preliminary data.</text>
</comment>
<keyword evidence="4 12" id="KW-0812">Transmembrane</keyword>
<keyword evidence="9 12" id="KW-0811">Translocation</keyword>
<evidence type="ECO:0000256" key="12">
    <source>
        <dbReference type="RuleBase" id="RU367146"/>
    </source>
</evidence>
<evidence type="ECO:0000256" key="10">
    <source>
        <dbReference type="ARBA" id="ARBA00023128"/>
    </source>
</evidence>
<dbReference type="PANTHER" id="PTHR28021">
    <property type="entry name" value="PRESEQUENCE TRANSLOCATED-ASSOCIATED MOTOR SUBUNIT PAM17, MITOCHONDRIAL"/>
    <property type="match status" value="1"/>
</dbReference>
<evidence type="ECO:0000256" key="3">
    <source>
        <dbReference type="ARBA" id="ARBA00022448"/>
    </source>
</evidence>
<keyword evidence="6 12" id="KW-0653">Protein transport</keyword>
<dbReference type="Proteomes" id="UP000789739">
    <property type="component" value="Unassembled WGS sequence"/>
</dbReference>
<dbReference type="GO" id="GO:0001405">
    <property type="term" value="C:PAM complex, Tim23 associated import motor"/>
    <property type="evidence" value="ECO:0007669"/>
    <property type="project" value="UniProtKB-UniRule"/>
</dbReference>
<feature type="transmembrane region" description="Helical" evidence="12">
    <location>
        <begin position="63"/>
        <end position="81"/>
    </location>
</feature>
<evidence type="ECO:0000256" key="9">
    <source>
        <dbReference type="ARBA" id="ARBA00023010"/>
    </source>
</evidence>
<keyword evidence="10 12" id="KW-0496">Mitochondrion</keyword>
<evidence type="ECO:0000256" key="7">
    <source>
        <dbReference type="ARBA" id="ARBA00022946"/>
    </source>
</evidence>
<proteinExistence type="inferred from homology"/>
<dbReference type="AlphaFoldDB" id="A0A9N9D7Q3"/>